<evidence type="ECO:0000313" key="8">
    <source>
        <dbReference type="Proteomes" id="UP000555728"/>
    </source>
</evidence>
<dbReference type="InterPro" id="IPR044880">
    <property type="entry name" value="NCX_ion-bd_dom_sf"/>
</dbReference>
<accession>A0A7W6RZM7</accession>
<feature type="transmembrane region" description="Helical" evidence="5">
    <location>
        <begin position="102"/>
        <end position="120"/>
    </location>
</feature>
<name>A0A7W6RZM7_9PROT</name>
<comment type="subcellular location">
    <subcellularLocation>
        <location evidence="1">Membrane</location>
        <topology evidence="1">Multi-pass membrane protein</topology>
    </subcellularLocation>
</comment>
<organism evidence="7 8">
    <name type="scientific">Roseospira goensis</name>
    <dbReference type="NCBI Taxonomy" id="391922"/>
    <lineage>
        <taxon>Bacteria</taxon>
        <taxon>Pseudomonadati</taxon>
        <taxon>Pseudomonadota</taxon>
        <taxon>Alphaproteobacteria</taxon>
        <taxon>Rhodospirillales</taxon>
        <taxon>Rhodospirillaceae</taxon>
        <taxon>Roseospira</taxon>
    </lineage>
</organism>
<feature type="transmembrane region" description="Helical" evidence="5">
    <location>
        <begin position="272"/>
        <end position="293"/>
    </location>
</feature>
<feature type="transmembrane region" description="Helical" evidence="5">
    <location>
        <begin position="246"/>
        <end position="266"/>
    </location>
</feature>
<dbReference type="Pfam" id="PF01699">
    <property type="entry name" value="Na_Ca_ex"/>
    <property type="match status" value="2"/>
</dbReference>
<keyword evidence="8" id="KW-1185">Reference proteome</keyword>
<dbReference type="Proteomes" id="UP000555728">
    <property type="component" value="Unassembled WGS sequence"/>
</dbReference>
<dbReference type="RefSeq" id="WP_184432791.1">
    <property type="nucleotide sequence ID" value="NZ_JACIGI010000007.1"/>
</dbReference>
<feature type="transmembrane region" description="Helical" evidence="5">
    <location>
        <begin position="72"/>
        <end position="90"/>
    </location>
</feature>
<dbReference type="PANTHER" id="PTHR10846:SF8">
    <property type="entry name" value="INNER MEMBRANE PROTEIN YRBG"/>
    <property type="match status" value="1"/>
</dbReference>
<dbReference type="Gene3D" id="1.20.1420.30">
    <property type="entry name" value="NCX, central ion-binding region"/>
    <property type="match status" value="1"/>
</dbReference>
<dbReference type="NCBIfam" id="TIGR00367">
    <property type="entry name" value="calcium/sodium antiporter"/>
    <property type="match status" value="1"/>
</dbReference>
<sequence length="319" mass="31321">MSLAMLLIGGVVCLVVGGESLVRGAVAVARHMGVSPLLIGLTLVGFGTSTPELVTSLQAAAAGSPGVAVGNVIGSNIANILLILGVAALVRPVMASPAAFRRDGPMVVLAALAALAVVVIGEVGRAVGAALVAVLVVYVVATYLLERRAAAADAGAVMHAAEADAALAPPAGLAGAIGYLVGGLALTVLGARLLVDGAIGLAADLGVSDTLVGLTLVAVGTSLPELVTSVIAALRGQSDVAFGNIIGSNIVNILGILGLTAVVVPIPIPPEVAAVDIWVMLAATGALLAAVVSGWRVTRLEGAVLLAGYAIYLLRFAVV</sequence>
<protein>
    <submittedName>
        <fullName evidence="7">Cation:H+ antiporter</fullName>
    </submittedName>
</protein>
<dbReference type="InterPro" id="IPR004837">
    <property type="entry name" value="NaCa_Exmemb"/>
</dbReference>
<dbReference type="GO" id="GO:0008273">
    <property type="term" value="F:calcium, potassium:sodium antiporter activity"/>
    <property type="evidence" value="ECO:0007669"/>
    <property type="project" value="TreeGrafter"/>
</dbReference>
<dbReference type="EMBL" id="JACIGI010000007">
    <property type="protein sequence ID" value="MBB4285507.1"/>
    <property type="molecule type" value="Genomic_DNA"/>
</dbReference>
<evidence type="ECO:0000256" key="4">
    <source>
        <dbReference type="ARBA" id="ARBA00023136"/>
    </source>
</evidence>
<dbReference type="InterPro" id="IPR004481">
    <property type="entry name" value="K/Na/Ca-exchanger"/>
</dbReference>
<keyword evidence="4 5" id="KW-0472">Membrane</keyword>
<feature type="transmembrane region" description="Helical" evidence="5">
    <location>
        <begin position="126"/>
        <end position="145"/>
    </location>
</feature>
<feature type="transmembrane region" description="Helical" evidence="5">
    <location>
        <begin position="166"/>
        <end position="191"/>
    </location>
</feature>
<proteinExistence type="predicted"/>
<feature type="domain" description="Sodium/calcium exchanger membrane region" evidence="6">
    <location>
        <begin position="176"/>
        <end position="316"/>
    </location>
</feature>
<gene>
    <name evidence="7" type="ORF">GGD88_001225</name>
</gene>
<dbReference type="PANTHER" id="PTHR10846">
    <property type="entry name" value="SODIUM/POTASSIUM/CALCIUM EXCHANGER"/>
    <property type="match status" value="1"/>
</dbReference>
<dbReference type="AlphaFoldDB" id="A0A7W6RZM7"/>
<dbReference type="GO" id="GO:0006874">
    <property type="term" value="P:intracellular calcium ion homeostasis"/>
    <property type="evidence" value="ECO:0007669"/>
    <property type="project" value="TreeGrafter"/>
</dbReference>
<dbReference type="GO" id="GO:0005262">
    <property type="term" value="F:calcium channel activity"/>
    <property type="evidence" value="ECO:0007669"/>
    <property type="project" value="TreeGrafter"/>
</dbReference>
<evidence type="ECO:0000256" key="1">
    <source>
        <dbReference type="ARBA" id="ARBA00004141"/>
    </source>
</evidence>
<feature type="transmembrane region" description="Helical" evidence="5">
    <location>
        <begin position="300"/>
        <end position="318"/>
    </location>
</feature>
<evidence type="ECO:0000313" key="7">
    <source>
        <dbReference type="EMBL" id="MBB4285507.1"/>
    </source>
</evidence>
<comment type="caution">
    <text evidence="7">The sequence shown here is derived from an EMBL/GenBank/DDBJ whole genome shotgun (WGS) entry which is preliminary data.</text>
</comment>
<feature type="domain" description="Sodium/calcium exchanger membrane region" evidence="6">
    <location>
        <begin position="4"/>
        <end position="143"/>
    </location>
</feature>
<feature type="transmembrane region" description="Helical" evidence="5">
    <location>
        <begin position="211"/>
        <end position="234"/>
    </location>
</feature>
<evidence type="ECO:0000259" key="6">
    <source>
        <dbReference type="Pfam" id="PF01699"/>
    </source>
</evidence>
<dbReference type="Gene3D" id="6.10.280.80">
    <property type="entry name" value="NCX, peripheral helical region"/>
    <property type="match status" value="1"/>
</dbReference>
<keyword evidence="2 5" id="KW-0812">Transmembrane</keyword>
<evidence type="ECO:0000256" key="2">
    <source>
        <dbReference type="ARBA" id="ARBA00022692"/>
    </source>
</evidence>
<evidence type="ECO:0000256" key="5">
    <source>
        <dbReference type="SAM" id="Phobius"/>
    </source>
</evidence>
<reference evidence="7 8" key="1">
    <citation type="submission" date="2020-08" db="EMBL/GenBank/DDBJ databases">
        <title>Genome sequencing of Purple Non-Sulfur Bacteria from various extreme environments.</title>
        <authorList>
            <person name="Mayer M."/>
        </authorList>
    </citation>
    <scope>NUCLEOTIDE SEQUENCE [LARGE SCALE GENOMIC DNA]</scope>
    <source>
        <strain evidence="7 8">JA135</strain>
    </source>
</reference>
<evidence type="ECO:0000256" key="3">
    <source>
        <dbReference type="ARBA" id="ARBA00022989"/>
    </source>
</evidence>
<keyword evidence="3 5" id="KW-1133">Transmembrane helix</keyword>
<dbReference type="GO" id="GO:0005886">
    <property type="term" value="C:plasma membrane"/>
    <property type="evidence" value="ECO:0007669"/>
    <property type="project" value="TreeGrafter"/>
</dbReference>